<name>A0A0B6Y771_9EUPU</name>
<organism evidence="1">
    <name type="scientific">Arion vulgaris</name>
    <dbReference type="NCBI Taxonomy" id="1028688"/>
    <lineage>
        <taxon>Eukaryota</taxon>
        <taxon>Metazoa</taxon>
        <taxon>Spiralia</taxon>
        <taxon>Lophotrochozoa</taxon>
        <taxon>Mollusca</taxon>
        <taxon>Gastropoda</taxon>
        <taxon>Heterobranchia</taxon>
        <taxon>Euthyneura</taxon>
        <taxon>Panpulmonata</taxon>
        <taxon>Eupulmonata</taxon>
        <taxon>Stylommatophora</taxon>
        <taxon>Helicina</taxon>
        <taxon>Arionoidea</taxon>
        <taxon>Arionidae</taxon>
        <taxon>Arion</taxon>
    </lineage>
</organism>
<accession>A0A0B6Y771</accession>
<dbReference type="EMBL" id="HACG01005342">
    <property type="protein sequence ID" value="CEK52207.1"/>
    <property type="molecule type" value="Transcribed_RNA"/>
</dbReference>
<gene>
    <name evidence="1" type="primary">ORF15894</name>
</gene>
<feature type="non-terminal residue" evidence="1">
    <location>
        <position position="1"/>
    </location>
</feature>
<protein>
    <submittedName>
        <fullName evidence="1">Uncharacterized protein</fullName>
    </submittedName>
</protein>
<sequence length="52" mass="5911">RKVTSLKLLTVQTSTAYNVMTSTAKFEDILISRSNNLNSEELLKKFISYLSL</sequence>
<evidence type="ECO:0000313" key="1">
    <source>
        <dbReference type="EMBL" id="CEK52207.1"/>
    </source>
</evidence>
<proteinExistence type="predicted"/>
<reference evidence="1" key="1">
    <citation type="submission" date="2014-12" db="EMBL/GenBank/DDBJ databases">
        <title>Insight into the proteome of Arion vulgaris.</title>
        <authorList>
            <person name="Aradska J."/>
            <person name="Bulat T."/>
            <person name="Smidak R."/>
            <person name="Sarate P."/>
            <person name="Gangsoo J."/>
            <person name="Sialana F."/>
            <person name="Bilban M."/>
            <person name="Lubec G."/>
        </authorList>
    </citation>
    <scope>NUCLEOTIDE SEQUENCE</scope>
    <source>
        <tissue evidence="1">Skin</tissue>
    </source>
</reference>
<dbReference type="AlphaFoldDB" id="A0A0B6Y771"/>